<dbReference type="GO" id="GO:0000917">
    <property type="term" value="P:division septum assembly"/>
    <property type="evidence" value="ECO:0007669"/>
    <property type="project" value="UniProtKB-KW"/>
</dbReference>
<feature type="compositionally biased region" description="Basic and acidic residues" evidence="4">
    <location>
        <begin position="42"/>
        <end position="53"/>
    </location>
</feature>
<evidence type="ECO:0000256" key="2">
    <source>
        <dbReference type="ARBA" id="ARBA00023210"/>
    </source>
</evidence>
<dbReference type="Gene3D" id="1.20.5.340">
    <property type="match status" value="1"/>
</dbReference>
<accession>A0A0K1N1W9</accession>
<dbReference type="InterPro" id="IPR009252">
    <property type="entry name" value="Cell_div_ZapB"/>
</dbReference>
<dbReference type="eggNOG" id="COG3074">
    <property type="taxonomic scope" value="Bacteria"/>
</dbReference>
<dbReference type="EMBL" id="QMGS01000083">
    <property type="protein sequence ID" value="RMW81017.1"/>
    <property type="molecule type" value="Genomic_DNA"/>
</dbReference>
<protein>
    <recommendedName>
        <fullName evidence="3">Cell division protein ZapB</fullName>
    </recommendedName>
</protein>
<evidence type="ECO:0000313" key="6">
    <source>
        <dbReference type="EMBL" id="RMW81017.1"/>
    </source>
</evidence>
<proteinExistence type="inferred from homology"/>
<evidence type="ECO:0000313" key="10">
    <source>
        <dbReference type="Proteomes" id="UP000274211"/>
    </source>
</evidence>
<dbReference type="GeneID" id="49635758"/>
<dbReference type="RefSeq" id="WP_005702415.1">
    <property type="nucleotide sequence ID" value="NZ_CAUTUO010000008.1"/>
</dbReference>
<keyword evidence="3 7" id="KW-0132">Cell division</keyword>
<feature type="region of interest" description="Disordered" evidence="4">
    <location>
        <begin position="34"/>
        <end position="53"/>
    </location>
</feature>
<dbReference type="GO" id="GO:0043093">
    <property type="term" value="P:FtsZ-dependent cytokinesis"/>
    <property type="evidence" value="ECO:0007669"/>
    <property type="project" value="UniProtKB-UniRule"/>
</dbReference>
<comment type="function">
    <text evidence="3">Non-essential, abundant cell division factor that is required for proper Z-ring formation. It is recruited early to the divisome by direct interaction with FtsZ, stimulating Z-ring assembly and thereby promoting cell division earlier in the cell cycle. Its recruitment to the Z-ring requires functional FtsA or ZipA.</text>
</comment>
<keyword evidence="2 3" id="KW-0717">Septation</keyword>
<reference evidence="7 9" key="2">
    <citation type="submission" date="2018-06" db="EMBL/GenBank/DDBJ databases">
        <authorList>
            <consortium name="Pathogen Informatics"/>
            <person name="Doyle S."/>
        </authorList>
    </citation>
    <scope>NUCLEOTIDE SEQUENCE [LARGE SCALE GENOMIC DNA]</scope>
    <source>
        <strain evidence="7 9">NCTC5908</strain>
    </source>
</reference>
<evidence type="ECO:0000256" key="3">
    <source>
        <dbReference type="HAMAP-Rule" id="MF_01196"/>
    </source>
</evidence>
<keyword evidence="3" id="KW-0963">Cytoplasm</keyword>
<dbReference type="KEGG" id="aaz:ADJ80_02565"/>
<evidence type="ECO:0000313" key="5">
    <source>
        <dbReference type="EMBL" id="OBY49519.1"/>
    </source>
</evidence>
<keyword evidence="10" id="KW-1185">Reference proteome</keyword>
<comment type="similarity">
    <text evidence="3">Belongs to the ZapB family.</text>
</comment>
<evidence type="ECO:0000313" key="8">
    <source>
        <dbReference type="Proteomes" id="UP000092746"/>
    </source>
</evidence>
<dbReference type="Proteomes" id="UP000274211">
    <property type="component" value="Unassembled WGS sequence"/>
</dbReference>
<evidence type="ECO:0000256" key="1">
    <source>
        <dbReference type="ARBA" id="ARBA00023054"/>
    </source>
</evidence>
<gene>
    <name evidence="3 7" type="primary">zapB</name>
    <name evidence="5" type="ORF">BBB52_10620</name>
    <name evidence="6" type="ORF">DOL88_08765</name>
    <name evidence="7" type="ORF">NCTC5908_02582</name>
</gene>
<reference evidence="6 10" key="3">
    <citation type="journal article" date="2019" name="J. Oral Microbiol.">
        <title>Role of OmpA1 and OmpA2 in Aggregatibacter actinomycetemcomitans and Aggregatibacter aphrophilus serum resistance.</title>
        <authorList>
            <person name="Lindholm M."/>
            <person name="Min Aung K."/>
            <person name="Nyunt Wai S."/>
            <person name="Oscarsson J."/>
        </authorList>
    </citation>
    <scope>NUCLEOTIDE SEQUENCE [LARGE SCALE GENOMIC DNA]</scope>
    <source>
        <strain evidence="6 10">HK83</strain>
    </source>
</reference>
<dbReference type="GO" id="GO:0005737">
    <property type="term" value="C:cytoplasm"/>
    <property type="evidence" value="ECO:0007669"/>
    <property type="project" value="UniProtKB-SubCell"/>
</dbReference>
<dbReference type="EMBL" id="UFSP01000005">
    <property type="protein sequence ID" value="SSZ30745.1"/>
    <property type="molecule type" value="Genomic_DNA"/>
</dbReference>
<dbReference type="STRING" id="732.ADJ80_02565"/>
<keyword evidence="3" id="KW-0131">Cell cycle</keyword>
<dbReference type="AlphaFoldDB" id="A0A0K1N1W9"/>
<comment type="subcellular location">
    <subcellularLocation>
        <location evidence="3">Cytoplasm</location>
    </subcellularLocation>
    <text evidence="3">Localizes to the septum at mid-cell, in a FtsZ-like pattern.</text>
</comment>
<organism evidence="7 9">
    <name type="scientific">Aggregatibacter aphrophilus</name>
    <name type="common">Haemophilus aphrophilus</name>
    <dbReference type="NCBI Taxonomy" id="732"/>
    <lineage>
        <taxon>Bacteria</taxon>
        <taxon>Pseudomonadati</taxon>
        <taxon>Pseudomonadota</taxon>
        <taxon>Gammaproteobacteria</taxon>
        <taxon>Pasteurellales</taxon>
        <taxon>Pasteurellaceae</taxon>
        <taxon>Aggregatibacter</taxon>
    </lineage>
</organism>
<comment type="subunit">
    <text evidence="3">Homodimer. The ends of the coiled-coil dimer bind to each other, forming polymers. Interacts with FtsZ.</text>
</comment>
<dbReference type="HAMAP" id="MF_01196">
    <property type="entry name" value="ZapB"/>
    <property type="match status" value="1"/>
</dbReference>
<dbReference type="OMA" id="REQQNGW"/>
<evidence type="ECO:0000256" key="4">
    <source>
        <dbReference type="SAM" id="MobiDB-lite"/>
    </source>
</evidence>
<keyword evidence="1 3" id="KW-0175">Coiled coil</keyword>
<dbReference type="EMBL" id="MAQE01000019">
    <property type="protein sequence ID" value="OBY49519.1"/>
    <property type="molecule type" value="Genomic_DNA"/>
</dbReference>
<sequence length="72" mass="8372">MSFEVLDQLENKIKQAVETIQLLQLEVDELREKNGRAQQENDALRGENEQLRGEHQNIQERLRSLLGITDSI</sequence>
<dbReference type="Proteomes" id="UP000253728">
    <property type="component" value="Unassembled WGS sequence"/>
</dbReference>
<dbReference type="Proteomes" id="UP000092746">
    <property type="component" value="Unassembled WGS sequence"/>
</dbReference>
<evidence type="ECO:0000313" key="9">
    <source>
        <dbReference type="Proteomes" id="UP000253728"/>
    </source>
</evidence>
<evidence type="ECO:0000313" key="7">
    <source>
        <dbReference type="EMBL" id="SSZ30745.1"/>
    </source>
</evidence>
<dbReference type="Pfam" id="PF06005">
    <property type="entry name" value="ZapB"/>
    <property type="match status" value="1"/>
</dbReference>
<reference evidence="5 8" key="1">
    <citation type="submission" date="2016-06" db="EMBL/GenBank/DDBJ databases">
        <title>Simultaneous identification of Haemophilus influenzae and Haemophilus haemolyticus using TaqMan real-time PCR.</title>
        <authorList>
            <person name="Price E.P."/>
            <person name="Sarovich D.S."/>
            <person name="Harris T."/>
            <person name="Spargo J.C."/>
            <person name="Nosworthy E."/>
            <person name="Beissbarth J."/>
            <person name="Smith-Vaughan H."/>
        </authorList>
    </citation>
    <scope>NUCLEOTIDE SEQUENCE [LARGE SCALE GENOMIC DNA]</scope>
    <source>
        <strain evidence="5 8">ATCC 7901</strain>
    </source>
</reference>
<name>A0A0K1N1W9_AGGAP</name>